<keyword evidence="6 9" id="KW-0472">Membrane</keyword>
<feature type="transmembrane region" description="Helical" evidence="9">
    <location>
        <begin position="467"/>
        <end position="487"/>
    </location>
</feature>
<accession>A0A2N9EET9</accession>
<dbReference type="AlphaFoldDB" id="A0A2N9EET9"/>
<evidence type="ECO:0000256" key="2">
    <source>
        <dbReference type="ARBA" id="ARBA00022692"/>
    </source>
</evidence>
<feature type="transmembrane region" description="Helical" evidence="9">
    <location>
        <begin position="427"/>
        <end position="447"/>
    </location>
</feature>
<dbReference type="PANTHER" id="PTHR24186">
    <property type="entry name" value="PROTEIN PHOSPHATASE 1 REGULATORY SUBUNIT"/>
    <property type="match status" value="1"/>
</dbReference>
<keyword evidence="3" id="KW-0677">Repeat</keyword>
<dbReference type="InterPro" id="IPR002110">
    <property type="entry name" value="Ankyrin_rpt"/>
</dbReference>
<evidence type="ECO:0000259" key="10">
    <source>
        <dbReference type="Pfam" id="PF13962"/>
    </source>
</evidence>
<evidence type="ECO:0000256" key="3">
    <source>
        <dbReference type="ARBA" id="ARBA00022737"/>
    </source>
</evidence>
<keyword evidence="5 7" id="KW-0040">ANK repeat</keyword>
<dbReference type="PROSITE" id="PS50088">
    <property type="entry name" value="ANK_REPEAT"/>
    <property type="match status" value="1"/>
</dbReference>
<dbReference type="GO" id="GO:0005886">
    <property type="term" value="C:plasma membrane"/>
    <property type="evidence" value="ECO:0007669"/>
    <property type="project" value="TreeGrafter"/>
</dbReference>
<dbReference type="InterPro" id="IPR026961">
    <property type="entry name" value="PGG_dom"/>
</dbReference>
<feature type="transmembrane region" description="Helical" evidence="9">
    <location>
        <begin position="493"/>
        <end position="518"/>
    </location>
</feature>
<dbReference type="EMBL" id="OIVN01000047">
    <property type="protein sequence ID" value="SPC73218.1"/>
    <property type="molecule type" value="Genomic_DNA"/>
</dbReference>
<feature type="repeat" description="ANK" evidence="7">
    <location>
        <begin position="228"/>
        <end position="264"/>
    </location>
</feature>
<evidence type="ECO:0000313" key="11">
    <source>
        <dbReference type="EMBL" id="SPC73218.1"/>
    </source>
</evidence>
<feature type="domain" description="PGG" evidence="10">
    <location>
        <begin position="380"/>
        <end position="486"/>
    </location>
</feature>
<dbReference type="Pfam" id="PF00023">
    <property type="entry name" value="Ank"/>
    <property type="match status" value="1"/>
</dbReference>
<organism evidence="11">
    <name type="scientific">Fagus sylvatica</name>
    <name type="common">Beechnut</name>
    <dbReference type="NCBI Taxonomy" id="28930"/>
    <lineage>
        <taxon>Eukaryota</taxon>
        <taxon>Viridiplantae</taxon>
        <taxon>Streptophyta</taxon>
        <taxon>Embryophyta</taxon>
        <taxon>Tracheophyta</taxon>
        <taxon>Spermatophyta</taxon>
        <taxon>Magnoliopsida</taxon>
        <taxon>eudicotyledons</taxon>
        <taxon>Gunneridae</taxon>
        <taxon>Pentapetalae</taxon>
        <taxon>rosids</taxon>
        <taxon>fabids</taxon>
        <taxon>Fagales</taxon>
        <taxon>Fagaceae</taxon>
        <taxon>Fagus</taxon>
    </lineage>
</organism>
<evidence type="ECO:0000256" key="9">
    <source>
        <dbReference type="SAM" id="Phobius"/>
    </source>
</evidence>
<name>A0A2N9EET9_FAGSY</name>
<protein>
    <recommendedName>
        <fullName evidence="10">PGG domain-containing protein</fullName>
    </recommendedName>
</protein>
<dbReference type="InterPro" id="IPR036770">
    <property type="entry name" value="Ankyrin_rpt-contain_sf"/>
</dbReference>
<proteinExistence type="predicted"/>
<evidence type="ECO:0000256" key="8">
    <source>
        <dbReference type="SAM" id="MobiDB-lite"/>
    </source>
</evidence>
<dbReference type="SUPFAM" id="SSF48403">
    <property type="entry name" value="Ankyrin repeat"/>
    <property type="match status" value="1"/>
</dbReference>
<dbReference type="Pfam" id="PF13962">
    <property type="entry name" value="PGG"/>
    <property type="match status" value="1"/>
</dbReference>
<evidence type="ECO:0000256" key="6">
    <source>
        <dbReference type="ARBA" id="ARBA00023136"/>
    </source>
</evidence>
<dbReference type="PANTHER" id="PTHR24186:SF48">
    <property type="entry name" value="ANKYRIN REPEAT-CONTAINING PROTEIN ITN1"/>
    <property type="match status" value="1"/>
</dbReference>
<dbReference type="Gene3D" id="1.25.40.20">
    <property type="entry name" value="Ankyrin repeat-containing domain"/>
    <property type="match status" value="3"/>
</dbReference>
<evidence type="ECO:0000256" key="1">
    <source>
        <dbReference type="ARBA" id="ARBA00004141"/>
    </source>
</evidence>
<dbReference type="SMART" id="SM00248">
    <property type="entry name" value="ANK"/>
    <property type="match status" value="5"/>
</dbReference>
<reference evidence="11" key="1">
    <citation type="submission" date="2018-02" db="EMBL/GenBank/DDBJ databases">
        <authorList>
            <person name="Cohen D.B."/>
            <person name="Kent A.D."/>
        </authorList>
    </citation>
    <scope>NUCLEOTIDE SEQUENCE</scope>
</reference>
<comment type="subcellular location">
    <subcellularLocation>
        <location evidence="1">Membrane</location>
        <topology evidence="1">Multi-pass membrane protein</topology>
    </subcellularLocation>
</comment>
<sequence>MASISEQGGVRDLEKGLMTPTSSSQSPLAEPSTPSTPSPSPSPSATATAPALVLSNSGKRIDQAGKKKYVKQVTGRHNDTEMHLAAQRGDLAAVKQILNDIDKQMVGTFSGAEFDAEVAEVRAAVVNEVNELGETALFTAAEKGLWHEYKLLSSSGVNAPRLPGNWFWQVGLVASIVQVLLDHDPGLSKTIGQSNATPLISAASRGHTEVVNELLNKDCSLLDKSKSNGKNALHLAARQGHHDISCDVVKLLLEADAAIVMLPDKFGNTALHVATRKKRVEIVNELLSLPDTNVNALTRDHKTALDIAEELALSEESSEIKECLSRYGALRANELNQPRDELRKTVTQIKKDVHIQLEQTRKTNKNVHNISKELRKLHREGINNATNSVTVVAVLFATVAFAAIFTLPGGDKDDGSAVVANGIPFKIFFISNAIALFTSLAVVVVQITLVRGETKAEKRVVVIINKLMWLASVCTSVAFMASSYIVVGKKHEWAAIFITVVGGAIMAGVLGTMTYYVVKFKRSRSMRKRDKSRSMSKSNSYPQSEFSNSEIDRIYAL</sequence>
<dbReference type="PROSITE" id="PS50297">
    <property type="entry name" value="ANK_REP_REGION"/>
    <property type="match status" value="1"/>
</dbReference>
<evidence type="ECO:0000256" key="4">
    <source>
        <dbReference type="ARBA" id="ARBA00022989"/>
    </source>
</evidence>
<feature type="region of interest" description="Disordered" evidence="8">
    <location>
        <begin position="1"/>
        <end position="48"/>
    </location>
</feature>
<dbReference type="Pfam" id="PF12796">
    <property type="entry name" value="Ank_2"/>
    <property type="match status" value="1"/>
</dbReference>
<feature type="transmembrane region" description="Helical" evidence="9">
    <location>
        <begin position="385"/>
        <end position="407"/>
    </location>
</feature>
<gene>
    <name evidence="11" type="ORF">FSB_LOCUS1100</name>
</gene>
<keyword evidence="4 9" id="KW-1133">Transmembrane helix</keyword>
<evidence type="ECO:0000256" key="5">
    <source>
        <dbReference type="ARBA" id="ARBA00023043"/>
    </source>
</evidence>
<keyword evidence="2 9" id="KW-0812">Transmembrane</keyword>
<evidence type="ECO:0000256" key="7">
    <source>
        <dbReference type="PROSITE-ProRule" id="PRU00023"/>
    </source>
</evidence>